<keyword evidence="5 8" id="KW-0119">Carbohydrate metabolism</keyword>
<evidence type="ECO:0000256" key="3">
    <source>
        <dbReference type="ARBA" id="ARBA00022801"/>
    </source>
</evidence>
<comment type="catalytic activity">
    <reaction evidence="1 9">
        <text>Endohydrolysis of (1-&gt;4)-beta-D-glucosidic linkages in cellulose, lichenin and cereal beta-D-glucans.</text>
        <dbReference type="EC" id="3.2.1.4"/>
    </reaction>
</comment>
<evidence type="ECO:0000313" key="12">
    <source>
        <dbReference type="EMBL" id="CAI8598434.1"/>
    </source>
</evidence>
<feature type="transmembrane region" description="Helical" evidence="10">
    <location>
        <begin position="74"/>
        <end position="96"/>
    </location>
</feature>
<keyword evidence="10" id="KW-1133">Transmembrane helix</keyword>
<feature type="active site" evidence="8">
    <location>
        <position position="511"/>
    </location>
</feature>
<dbReference type="AlphaFoldDB" id="A0AAV0ZNE0"/>
<accession>A0AAV0ZNE0</accession>
<sequence>MPPTTTESQKNPVTYMHTVSEAGRLLPSSSRWNSIALDFKLTPKSSISYESIPSKYPKSVDCNLVITDKKHFHIFIIVAVAILFAIIGLALLLHFLPQKHNHQDSSINLKLAINQALTFYDAQKSGNYPRNSSVKYRGDSGLQDGNSAKTNLIGGYYDSGNNIKFTFTTAYTMSLLSWTAMEYQTKFADIDELDHVRDIIKWGTDYLLKVFITSTGSNLTLYSQVGSTISTNNEANDINCWQRPEDMSYGRPVSVCDGSATDLAGEIVAALSAASMVFKEDKDYSGKLVQAAESLFEVVTKEDPKKQGTYTNVDACGKQARMLYNSSSYKDELAWGATWLFLATKNTDYLANATEYFLSAKNDETMLDKGVFYWNNKLNAVAVLLAGIRYFRDPGFPYEDVLKLSSNSTHSFLCSYLFKKYMSRTPGGLVLPKPDNGPLLQYAATASFLSKLYSDYIEHLKVSGASCETDKFSVGTLRDFASSQVNYILGQNPMKMSYLVGYGDNFPVQVHHRSASIPWDKRHYNCNDGKTWLNSKKPNPQVLLGAMVGGPDTNDNFIDQRSNQRFTEPTIASNAGLVAALIALQDPSSNSHDLKNSLWEWT</sequence>
<dbReference type="Proteomes" id="UP001157006">
    <property type="component" value="Chromosome 2"/>
</dbReference>
<evidence type="ECO:0000256" key="4">
    <source>
        <dbReference type="ARBA" id="ARBA00023001"/>
    </source>
</evidence>
<evidence type="ECO:0000259" key="11">
    <source>
        <dbReference type="Pfam" id="PF00759"/>
    </source>
</evidence>
<comment type="similarity">
    <text evidence="2 8 9">Belongs to the glycosyl hydrolase 9 (cellulase E) family.</text>
</comment>
<keyword evidence="10" id="KW-0812">Transmembrane</keyword>
<proteinExistence type="inferred from homology"/>
<dbReference type="PANTHER" id="PTHR22298">
    <property type="entry name" value="ENDO-1,4-BETA-GLUCANASE"/>
    <property type="match status" value="1"/>
</dbReference>
<evidence type="ECO:0000256" key="6">
    <source>
        <dbReference type="ARBA" id="ARBA00023295"/>
    </source>
</evidence>
<reference evidence="12 13" key="1">
    <citation type="submission" date="2023-01" db="EMBL/GenBank/DDBJ databases">
        <authorList>
            <person name="Kreplak J."/>
        </authorList>
    </citation>
    <scope>NUCLEOTIDE SEQUENCE [LARGE SCALE GENOMIC DNA]</scope>
</reference>
<keyword evidence="6 8" id="KW-0326">Glycosidase</keyword>
<evidence type="ECO:0000313" key="13">
    <source>
        <dbReference type="Proteomes" id="UP001157006"/>
    </source>
</evidence>
<evidence type="ECO:0000256" key="7">
    <source>
        <dbReference type="ARBA" id="ARBA00023326"/>
    </source>
</evidence>
<keyword evidence="13" id="KW-1185">Reference proteome</keyword>
<dbReference type="InterPro" id="IPR008928">
    <property type="entry name" value="6-hairpin_glycosidase_sf"/>
</dbReference>
<keyword evidence="7 8" id="KW-0624">Polysaccharide degradation</keyword>
<protein>
    <recommendedName>
        <fullName evidence="9">Endoglucanase</fullName>
        <ecNumber evidence="9">3.2.1.4</ecNumber>
    </recommendedName>
</protein>
<dbReference type="GO" id="GO:0030245">
    <property type="term" value="P:cellulose catabolic process"/>
    <property type="evidence" value="ECO:0007669"/>
    <property type="project" value="UniProtKB-KW"/>
</dbReference>
<dbReference type="SUPFAM" id="SSF48208">
    <property type="entry name" value="Six-hairpin glycosidases"/>
    <property type="match status" value="1"/>
</dbReference>
<dbReference type="EC" id="3.2.1.4" evidence="9"/>
<gene>
    <name evidence="12" type="ORF">VFH_II127200</name>
</gene>
<organism evidence="12 13">
    <name type="scientific">Vicia faba</name>
    <name type="common">Broad bean</name>
    <name type="synonym">Faba vulgaris</name>
    <dbReference type="NCBI Taxonomy" id="3906"/>
    <lineage>
        <taxon>Eukaryota</taxon>
        <taxon>Viridiplantae</taxon>
        <taxon>Streptophyta</taxon>
        <taxon>Embryophyta</taxon>
        <taxon>Tracheophyta</taxon>
        <taxon>Spermatophyta</taxon>
        <taxon>Magnoliopsida</taxon>
        <taxon>eudicotyledons</taxon>
        <taxon>Gunneridae</taxon>
        <taxon>Pentapetalae</taxon>
        <taxon>rosids</taxon>
        <taxon>fabids</taxon>
        <taxon>Fabales</taxon>
        <taxon>Fabaceae</taxon>
        <taxon>Papilionoideae</taxon>
        <taxon>50 kb inversion clade</taxon>
        <taxon>NPAAA clade</taxon>
        <taxon>Hologalegina</taxon>
        <taxon>IRL clade</taxon>
        <taxon>Fabeae</taxon>
        <taxon>Vicia</taxon>
    </lineage>
</organism>
<keyword evidence="3 8" id="KW-0378">Hydrolase</keyword>
<dbReference type="InterPro" id="IPR001701">
    <property type="entry name" value="Glyco_hydro_9"/>
</dbReference>
<dbReference type="InterPro" id="IPR012341">
    <property type="entry name" value="6hp_glycosidase-like_sf"/>
</dbReference>
<evidence type="ECO:0000256" key="2">
    <source>
        <dbReference type="ARBA" id="ARBA00007072"/>
    </source>
</evidence>
<keyword evidence="10" id="KW-0472">Membrane</keyword>
<keyword evidence="4 9" id="KW-0136">Cellulose degradation</keyword>
<evidence type="ECO:0000256" key="5">
    <source>
        <dbReference type="ARBA" id="ARBA00023277"/>
    </source>
</evidence>
<dbReference type="EMBL" id="OX451737">
    <property type="protein sequence ID" value="CAI8598434.1"/>
    <property type="molecule type" value="Genomic_DNA"/>
</dbReference>
<dbReference type="Pfam" id="PF00759">
    <property type="entry name" value="Glyco_hydro_9"/>
    <property type="match status" value="1"/>
</dbReference>
<evidence type="ECO:0000256" key="1">
    <source>
        <dbReference type="ARBA" id="ARBA00000966"/>
    </source>
</evidence>
<name>A0AAV0ZNE0_VICFA</name>
<evidence type="ECO:0000256" key="8">
    <source>
        <dbReference type="PROSITE-ProRule" id="PRU10059"/>
    </source>
</evidence>
<dbReference type="InterPro" id="IPR018221">
    <property type="entry name" value="Glyco_hydro_9_His_AS"/>
</dbReference>
<evidence type="ECO:0000256" key="9">
    <source>
        <dbReference type="RuleBase" id="RU361166"/>
    </source>
</evidence>
<dbReference type="GO" id="GO:0008810">
    <property type="term" value="F:cellulase activity"/>
    <property type="evidence" value="ECO:0007669"/>
    <property type="project" value="UniProtKB-EC"/>
</dbReference>
<evidence type="ECO:0000256" key="10">
    <source>
        <dbReference type="SAM" id="Phobius"/>
    </source>
</evidence>
<feature type="domain" description="Glycoside hydrolase family 9" evidence="11">
    <location>
        <begin position="112"/>
        <end position="581"/>
    </location>
</feature>
<dbReference type="Gene3D" id="1.50.10.10">
    <property type="match status" value="1"/>
</dbReference>
<dbReference type="PROSITE" id="PS00592">
    <property type="entry name" value="GH9_2"/>
    <property type="match status" value="1"/>
</dbReference>